<dbReference type="WBParaSite" id="L893_g17578.t1">
    <property type="protein sequence ID" value="L893_g17578.t1"/>
    <property type="gene ID" value="L893_g17578"/>
</dbReference>
<organism evidence="1 2">
    <name type="scientific">Steinernema glaseri</name>
    <dbReference type="NCBI Taxonomy" id="37863"/>
    <lineage>
        <taxon>Eukaryota</taxon>
        <taxon>Metazoa</taxon>
        <taxon>Ecdysozoa</taxon>
        <taxon>Nematoda</taxon>
        <taxon>Chromadorea</taxon>
        <taxon>Rhabditida</taxon>
        <taxon>Tylenchina</taxon>
        <taxon>Panagrolaimomorpha</taxon>
        <taxon>Strongyloidoidea</taxon>
        <taxon>Steinernematidae</taxon>
        <taxon>Steinernema</taxon>
    </lineage>
</organism>
<proteinExistence type="predicted"/>
<dbReference type="AlphaFoldDB" id="A0A1I7YME4"/>
<accession>A0A1I7YME4</accession>
<dbReference type="Proteomes" id="UP000095287">
    <property type="component" value="Unplaced"/>
</dbReference>
<name>A0A1I7YME4_9BILA</name>
<keyword evidence="1" id="KW-1185">Reference proteome</keyword>
<protein>
    <submittedName>
        <fullName evidence="2">DUF222 domain-containing protein</fullName>
    </submittedName>
</protein>
<sequence length="118" mass="12943">VEVSVPELERRRDASVNALAILLGEPPQRFTPPAAEPGDQALALRTIAVGAGLHRCGHRKPRRDEWRGRVVELYRPDDSLVAAGHRACTCPHCRQRGTRQGGVDRVRPDGIARVAGNR</sequence>
<evidence type="ECO:0000313" key="1">
    <source>
        <dbReference type="Proteomes" id="UP000095287"/>
    </source>
</evidence>
<evidence type="ECO:0000313" key="2">
    <source>
        <dbReference type="WBParaSite" id="L893_g17578.t1"/>
    </source>
</evidence>
<reference evidence="2" key="1">
    <citation type="submission" date="2016-11" db="UniProtKB">
        <authorList>
            <consortium name="WormBaseParasite"/>
        </authorList>
    </citation>
    <scope>IDENTIFICATION</scope>
</reference>